<gene>
    <name evidence="2" type="ORF">AMORRO_LOCUS5814</name>
</gene>
<reference evidence="2" key="1">
    <citation type="submission" date="2021-06" db="EMBL/GenBank/DDBJ databases">
        <authorList>
            <person name="Kallberg Y."/>
            <person name="Tangrot J."/>
            <person name="Rosling A."/>
        </authorList>
    </citation>
    <scope>NUCLEOTIDE SEQUENCE</scope>
    <source>
        <strain evidence="2">CL551</strain>
    </source>
</reference>
<evidence type="ECO:0000313" key="3">
    <source>
        <dbReference type="Proteomes" id="UP000789342"/>
    </source>
</evidence>
<dbReference type="AlphaFoldDB" id="A0A9N9B7N3"/>
<organism evidence="2 3">
    <name type="scientific">Acaulospora morrowiae</name>
    <dbReference type="NCBI Taxonomy" id="94023"/>
    <lineage>
        <taxon>Eukaryota</taxon>
        <taxon>Fungi</taxon>
        <taxon>Fungi incertae sedis</taxon>
        <taxon>Mucoromycota</taxon>
        <taxon>Glomeromycotina</taxon>
        <taxon>Glomeromycetes</taxon>
        <taxon>Diversisporales</taxon>
        <taxon>Acaulosporaceae</taxon>
        <taxon>Acaulospora</taxon>
    </lineage>
</organism>
<sequence>MGSDLGMNTPMILHNDQMESPLLIGDNCDIDPILFSRVQKKRIMKSVDELPNKKKKFANKDYSPVIKKLIQEFSTDDPENEKTLQSESASKSNTSVNFLNLYQKSNKYPKRTSEGKVAENRFQIQLVKAYFERQKQGS</sequence>
<protein>
    <submittedName>
        <fullName evidence="2">9651_t:CDS:1</fullName>
    </submittedName>
</protein>
<feature type="region of interest" description="Disordered" evidence="1">
    <location>
        <begin position="73"/>
        <end position="92"/>
    </location>
</feature>
<proteinExistence type="predicted"/>
<dbReference type="Proteomes" id="UP000789342">
    <property type="component" value="Unassembled WGS sequence"/>
</dbReference>
<feature type="compositionally biased region" description="Polar residues" evidence="1">
    <location>
        <begin position="83"/>
        <end position="92"/>
    </location>
</feature>
<evidence type="ECO:0000256" key="1">
    <source>
        <dbReference type="SAM" id="MobiDB-lite"/>
    </source>
</evidence>
<evidence type="ECO:0000313" key="2">
    <source>
        <dbReference type="EMBL" id="CAG8556462.1"/>
    </source>
</evidence>
<accession>A0A9N9B7N3</accession>
<name>A0A9N9B7N3_9GLOM</name>
<keyword evidence="3" id="KW-1185">Reference proteome</keyword>
<dbReference type="OrthoDB" id="2375359at2759"/>
<dbReference type="EMBL" id="CAJVPV010003638">
    <property type="protein sequence ID" value="CAG8556462.1"/>
    <property type="molecule type" value="Genomic_DNA"/>
</dbReference>
<comment type="caution">
    <text evidence="2">The sequence shown here is derived from an EMBL/GenBank/DDBJ whole genome shotgun (WGS) entry which is preliminary data.</text>
</comment>